<keyword evidence="5" id="KW-0539">Nucleus</keyword>
<feature type="domain" description="Nucleolar protein 10-like second" evidence="8">
    <location>
        <begin position="423"/>
        <end position="472"/>
    </location>
</feature>
<dbReference type="GO" id="GO:0032040">
    <property type="term" value="C:small-subunit processome"/>
    <property type="evidence" value="ECO:0007669"/>
    <property type="project" value="TreeGrafter"/>
</dbReference>
<reference evidence="10 11" key="1">
    <citation type="submission" date="2021-11" db="EMBL/GenBank/DDBJ databases">
        <title>Black yeast isolated from Biological Soil Crust.</title>
        <authorList>
            <person name="Kurbessoian T."/>
        </authorList>
    </citation>
    <scope>NUCLEOTIDE SEQUENCE [LARGE SCALE GENOMIC DNA]</scope>
    <source>
        <strain evidence="10 11">CCFEE 5522</strain>
    </source>
</reference>
<dbReference type="Pfam" id="PF08159">
    <property type="entry name" value="NUC153"/>
    <property type="match status" value="1"/>
</dbReference>
<feature type="compositionally biased region" description="Gly residues" evidence="6">
    <location>
        <begin position="694"/>
        <end position="713"/>
    </location>
</feature>
<dbReference type="SUPFAM" id="SSF50978">
    <property type="entry name" value="WD40 repeat-like"/>
    <property type="match status" value="1"/>
</dbReference>
<dbReference type="EMBL" id="JAVFHQ010000004">
    <property type="protein sequence ID" value="KAK4549448.1"/>
    <property type="molecule type" value="Genomic_DNA"/>
</dbReference>
<name>A0AAV9JXS9_9PEZI</name>
<evidence type="ECO:0000259" key="9">
    <source>
        <dbReference type="Pfam" id="PF23098"/>
    </source>
</evidence>
<dbReference type="GO" id="GO:0000462">
    <property type="term" value="P:maturation of SSU-rRNA from tricistronic rRNA transcript (SSU-rRNA, 5.8S rRNA, LSU-rRNA)"/>
    <property type="evidence" value="ECO:0007669"/>
    <property type="project" value="TreeGrafter"/>
</dbReference>
<evidence type="ECO:0000256" key="3">
    <source>
        <dbReference type="ARBA" id="ARBA00022574"/>
    </source>
</evidence>
<dbReference type="Proteomes" id="UP001324427">
    <property type="component" value="Unassembled WGS sequence"/>
</dbReference>
<dbReference type="Pfam" id="PF23098">
    <property type="entry name" value="Beta-prop_NOL10_N"/>
    <property type="match status" value="1"/>
</dbReference>
<evidence type="ECO:0000256" key="6">
    <source>
        <dbReference type="SAM" id="MobiDB-lite"/>
    </source>
</evidence>
<feature type="domain" description="NUC153" evidence="7">
    <location>
        <begin position="576"/>
        <end position="604"/>
    </location>
</feature>
<feature type="compositionally biased region" description="Gly residues" evidence="6">
    <location>
        <begin position="822"/>
        <end position="832"/>
    </location>
</feature>
<feature type="compositionally biased region" description="Acidic residues" evidence="6">
    <location>
        <begin position="640"/>
        <end position="657"/>
    </location>
</feature>
<organism evidence="10 11">
    <name type="scientific">Oleoguttula mirabilis</name>
    <dbReference type="NCBI Taxonomy" id="1507867"/>
    <lineage>
        <taxon>Eukaryota</taxon>
        <taxon>Fungi</taxon>
        <taxon>Dikarya</taxon>
        <taxon>Ascomycota</taxon>
        <taxon>Pezizomycotina</taxon>
        <taxon>Dothideomycetes</taxon>
        <taxon>Dothideomycetidae</taxon>
        <taxon>Mycosphaerellales</taxon>
        <taxon>Teratosphaeriaceae</taxon>
        <taxon>Oleoguttula</taxon>
    </lineage>
</organism>
<dbReference type="InterPro" id="IPR015943">
    <property type="entry name" value="WD40/YVTN_repeat-like_dom_sf"/>
</dbReference>
<proteinExistence type="inferred from homology"/>
<dbReference type="InterPro" id="IPR012580">
    <property type="entry name" value="NUC153"/>
</dbReference>
<evidence type="ECO:0000256" key="5">
    <source>
        <dbReference type="ARBA" id="ARBA00023242"/>
    </source>
</evidence>
<gene>
    <name evidence="10" type="ORF">LTR36_006445</name>
</gene>
<accession>A0AAV9JXS9</accession>
<dbReference type="InterPro" id="IPR036322">
    <property type="entry name" value="WD40_repeat_dom_sf"/>
</dbReference>
<evidence type="ECO:0000256" key="4">
    <source>
        <dbReference type="ARBA" id="ARBA00022737"/>
    </source>
</evidence>
<evidence type="ECO:0000259" key="7">
    <source>
        <dbReference type="Pfam" id="PF08159"/>
    </source>
</evidence>
<feature type="compositionally biased region" description="Polar residues" evidence="6">
    <location>
        <begin position="719"/>
        <end position="745"/>
    </location>
</feature>
<keyword evidence="11" id="KW-1185">Reference proteome</keyword>
<comment type="caution">
    <text evidence="10">The sequence shown here is derived from an EMBL/GenBank/DDBJ whole genome shotgun (WGS) entry which is preliminary data.</text>
</comment>
<dbReference type="PANTHER" id="PTHR14927:SF0">
    <property type="entry name" value="NUCLEOLAR PROTEIN 10"/>
    <property type="match status" value="1"/>
</dbReference>
<evidence type="ECO:0000313" key="10">
    <source>
        <dbReference type="EMBL" id="KAK4549448.1"/>
    </source>
</evidence>
<comment type="subcellular location">
    <subcellularLocation>
        <location evidence="1">Nucleus</location>
        <location evidence="1">Nucleolus</location>
    </subcellularLocation>
</comment>
<comment type="similarity">
    <text evidence="2">Belongs to the WD repeat NOL10/ENP2 family.</text>
</comment>
<keyword evidence="3" id="KW-0853">WD repeat</keyword>
<feature type="region of interest" description="Disordered" evidence="6">
    <location>
        <begin position="593"/>
        <end position="851"/>
    </location>
</feature>
<dbReference type="PANTHER" id="PTHR14927">
    <property type="entry name" value="NUCLEOLAR PROTEIN 10"/>
    <property type="match status" value="1"/>
</dbReference>
<dbReference type="InterPro" id="IPR040382">
    <property type="entry name" value="NOL10/Enp2"/>
</dbReference>
<evidence type="ECO:0000256" key="2">
    <source>
        <dbReference type="ARBA" id="ARBA00005264"/>
    </source>
</evidence>
<keyword evidence="4" id="KW-0677">Repeat</keyword>
<sequence length="851" mass="91419">MKLSHPGTVPVYTIAGPSTSRPLPEYLARKRKRSLKNDPEYANRVELLQDFEFEEASQCVRVSEDGEWVVSTGTYKPQIHTHYLPHLSLSYARHTNTVNETFVLLSSDYSKSLHLQTDRSLEFHSPGGVHYTTRIPRYGRDLKYSKRAAEALVPAVGVNANGNGEVFRLNLEVGRFMRGYEVDVGGDDFESMGGGALQGGIRTGAVNCAAMAEESHGLLAFGTSIGTVEFWDARSRNRVSALGPPTSLLAPDTVDLRPEITALDFHRSGLHLATGSSNGIVHTYDLRSPVPLLRKDQGYEYPIQTLRYLTPSTRSAADTSSLILSADKRAIKIWNADSGDHWTSVEPAVDLNHVEWVPDSGMLLTANEGRQQHAFFIPQLGPAPRWCAFLDNLVEEMAEDAAEDPAGYQASSAANGGSGAGEVYDNFKFLDMKQLRELSLDHLIGQTNLLRPYMHGFFVAQKLYEQARLLANPDIADQQRQKSIQARIDKERESRIRGSKKVAVKVNRRFAEKLAAREEANEARKARRVLKLGGDERPPQAVSAAAETDDVEVEEEEDVIGAAPKAPGAGKRLLGDSRFAALFENEEFEIDEQSREFALHNPSTALTGVAGGAGDAQRKRRGLTAVEEEDELASRHGSDDDSGDDDGEGSGDEDAEAEAVALRARQQARRERYGDVEPGADAGKRIGSSSYKRSGGGNGGGGGGGGGGNGSGNGRSNKFASSSASRNNGPEMRVSSTTTKAGNFKQQRERQSRSFGDLQAGGAGLPSRQRQRDGAGGGASGGGRGGGAGGVVGAKEVTFAPVKVQKSGRGGRPQQEQREGGDGGGDGGGAGRQGKRGNDRRSASGNVFRRL</sequence>
<dbReference type="InterPro" id="IPR056551">
    <property type="entry name" value="Beta-prop_NOL10_N"/>
</dbReference>
<evidence type="ECO:0000259" key="8">
    <source>
        <dbReference type="Pfam" id="PF23097"/>
    </source>
</evidence>
<dbReference type="Gene3D" id="2.130.10.10">
    <property type="entry name" value="YVTN repeat-like/Quinoprotein amine dehydrogenase"/>
    <property type="match status" value="1"/>
</dbReference>
<dbReference type="GO" id="GO:0030686">
    <property type="term" value="C:90S preribosome"/>
    <property type="evidence" value="ECO:0007669"/>
    <property type="project" value="TreeGrafter"/>
</dbReference>
<feature type="domain" description="Nucleolar protein 10-like N-terminal" evidence="9">
    <location>
        <begin position="19"/>
        <end position="400"/>
    </location>
</feature>
<dbReference type="AlphaFoldDB" id="A0AAV9JXS9"/>
<dbReference type="InterPro" id="IPR056550">
    <property type="entry name" value="NOL10_2nd"/>
</dbReference>
<feature type="region of interest" description="Disordered" evidence="6">
    <location>
        <begin position="529"/>
        <end position="549"/>
    </location>
</feature>
<evidence type="ECO:0008006" key="12">
    <source>
        <dbReference type="Google" id="ProtNLM"/>
    </source>
</evidence>
<protein>
    <recommendedName>
        <fullName evidence="12">NUC153 domain-containing protein</fullName>
    </recommendedName>
</protein>
<feature type="compositionally biased region" description="Gly residues" evidence="6">
    <location>
        <begin position="774"/>
        <end position="792"/>
    </location>
</feature>
<evidence type="ECO:0000256" key="1">
    <source>
        <dbReference type="ARBA" id="ARBA00004604"/>
    </source>
</evidence>
<dbReference type="Pfam" id="PF23097">
    <property type="entry name" value="NOL10_2nd"/>
    <property type="match status" value="1"/>
</dbReference>
<evidence type="ECO:0000313" key="11">
    <source>
        <dbReference type="Proteomes" id="UP001324427"/>
    </source>
</evidence>